<accession>A0AA39TXX3</accession>
<dbReference type="EMBL" id="JAULSU010000007">
    <property type="protein sequence ID" value="KAK0611393.1"/>
    <property type="molecule type" value="Genomic_DNA"/>
</dbReference>
<sequence>MPMRLQTRSSMQYGGLVCNSIRLFGQRPACALIPTLVRKLGRCQKAIPPCRPLAARRLRRSDLIKPTTRGSETHSRRPIHEPRPPLPKPLELSHDLREIGRHGMALSSALSCTASRAQVRTTRIPAANRQRNPGSLYRRWGWHMQHQVCIGIWCMRHCSIGRLQLPYIPSFSFGSAPRAFAHPPIAHCLPPVAKPVLESCQRETLSPWRLGVFTSPKNGTD</sequence>
<organism evidence="2 3">
    <name type="scientific">Immersiella caudata</name>
    <dbReference type="NCBI Taxonomy" id="314043"/>
    <lineage>
        <taxon>Eukaryota</taxon>
        <taxon>Fungi</taxon>
        <taxon>Dikarya</taxon>
        <taxon>Ascomycota</taxon>
        <taxon>Pezizomycotina</taxon>
        <taxon>Sordariomycetes</taxon>
        <taxon>Sordariomycetidae</taxon>
        <taxon>Sordariales</taxon>
        <taxon>Lasiosphaeriaceae</taxon>
        <taxon>Immersiella</taxon>
    </lineage>
</organism>
<reference evidence="2" key="1">
    <citation type="submission" date="2023-06" db="EMBL/GenBank/DDBJ databases">
        <title>Genome-scale phylogeny and comparative genomics of the fungal order Sordariales.</title>
        <authorList>
            <consortium name="Lawrence Berkeley National Laboratory"/>
            <person name="Hensen N."/>
            <person name="Bonometti L."/>
            <person name="Westerberg I."/>
            <person name="Brannstrom I.O."/>
            <person name="Guillou S."/>
            <person name="Cros-Aarteil S."/>
            <person name="Calhoun S."/>
            <person name="Haridas S."/>
            <person name="Kuo A."/>
            <person name="Mondo S."/>
            <person name="Pangilinan J."/>
            <person name="Riley R."/>
            <person name="Labutti K."/>
            <person name="Andreopoulos B."/>
            <person name="Lipzen A."/>
            <person name="Chen C."/>
            <person name="Yanf M."/>
            <person name="Daum C."/>
            <person name="Ng V."/>
            <person name="Clum A."/>
            <person name="Steindorff A."/>
            <person name="Ohm R."/>
            <person name="Martin F."/>
            <person name="Silar P."/>
            <person name="Natvig D."/>
            <person name="Lalanne C."/>
            <person name="Gautier V."/>
            <person name="Ament-Velasquez S.L."/>
            <person name="Kruys A."/>
            <person name="Hutchinson M.I."/>
            <person name="Powell A.J."/>
            <person name="Barry K."/>
            <person name="Miller A.N."/>
            <person name="Grigoriev I.V."/>
            <person name="Debuchy R."/>
            <person name="Gladieux P."/>
            <person name="Thoren M.H."/>
            <person name="Johannesson H."/>
        </authorList>
    </citation>
    <scope>NUCLEOTIDE SEQUENCE</scope>
    <source>
        <strain evidence="2">CBS 606.72</strain>
    </source>
</reference>
<name>A0AA39TXX3_9PEZI</name>
<evidence type="ECO:0000256" key="1">
    <source>
        <dbReference type="SAM" id="MobiDB-lite"/>
    </source>
</evidence>
<evidence type="ECO:0000313" key="2">
    <source>
        <dbReference type="EMBL" id="KAK0611393.1"/>
    </source>
</evidence>
<keyword evidence="3" id="KW-1185">Reference proteome</keyword>
<comment type="caution">
    <text evidence="2">The sequence shown here is derived from an EMBL/GenBank/DDBJ whole genome shotgun (WGS) entry which is preliminary data.</text>
</comment>
<gene>
    <name evidence="2" type="ORF">B0T14DRAFT_327126</name>
</gene>
<dbReference type="Proteomes" id="UP001175000">
    <property type="component" value="Unassembled WGS sequence"/>
</dbReference>
<evidence type="ECO:0000313" key="3">
    <source>
        <dbReference type="Proteomes" id="UP001175000"/>
    </source>
</evidence>
<dbReference type="AlphaFoldDB" id="A0AA39TXX3"/>
<feature type="compositionally biased region" description="Basic and acidic residues" evidence="1">
    <location>
        <begin position="71"/>
        <end position="83"/>
    </location>
</feature>
<protein>
    <submittedName>
        <fullName evidence="2">Uncharacterized protein</fullName>
    </submittedName>
</protein>
<proteinExistence type="predicted"/>
<feature type="region of interest" description="Disordered" evidence="1">
    <location>
        <begin position="58"/>
        <end position="90"/>
    </location>
</feature>